<dbReference type="Proteomes" id="UP001209570">
    <property type="component" value="Unassembled WGS sequence"/>
</dbReference>
<proteinExistence type="predicted"/>
<keyword evidence="3" id="KW-1185">Reference proteome</keyword>
<feature type="region of interest" description="Disordered" evidence="1">
    <location>
        <begin position="99"/>
        <end position="118"/>
    </location>
</feature>
<evidence type="ECO:0000313" key="3">
    <source>
        <dbReference type="Proteomes" id="UP001209570"/>
    </source>
</evidence>
<sequence>MASALKSYEVPQPWEEQQGTLVDRVVQVSVEAQRIYAQQSALLPTVHHDHSIDPASTAHLHDVGRRVIILKENAKKPDKVARRIAEREDAKRRVIPSRLLTELDDGDSHTDDHDEQDDARMHQRLDIMLMDQEWDTRTWNKAKIEAAIETLYDEIETSDDTARRELATTMLVRLLETREEAVAYVESTISILMNKAFKSLSRLANKVRIYRVAALLAVLAQWFAPVLSRDSATAKCVLVLLRETECCARIVQHHWRGVLFERTVRRRELDPSVRARLRSMYFIKNVELRHQFKALRDAIGAGGVPLEATAAYIDILSHLVRPPTAATAHLTVAGPLHSVGADQKRVLSSGVLVFLASWIPRDPQPPPARRAIAETVKRIFLELARSFADEPDKLVELLRTNVVERVVVDAAHQLDAAPAPVDLTVVTSALQVVGQLARAVRTQYDRLRRVSSELASPAPSAERAEATYLLAQLERAATQLLVTRLVTETLLRVLPMARTVSQPAMCTAVLDTLRYLGTSIGFRPLLDALTRRGGRSLEHVVLCFDLADAAVVRAAVALFVELTAHPDARAGFTTAGAVALFTRWCDMDVETCRHGGRFVLALTCLVLLARQNDGPTTEPSPVAARVATAATAVVDSLGSTADRVHAFYNVLLSVVATPASAKRAALFLHRANVLVPILLRFLARVQPGDMAPGPWQDPTHRSISCIALSRFFKAAPVAHACFCERTVNHLALALQCNRLDELERTWLSRSRSSPDQRYLHHVGSMEACKALSRLARCPNSVDTSLKPSLTSSTVPPLPPAIVCDVMIRLHVLEDLLALVHVPTDAAEWRDVEELKVLAAVELIGYLRPMPFGETARDAFLRSLRDHPHAKYAVERLQTLVELAAPSVLHVLRETTVSPALRAMCCASLSRLAAINSCCSSLLAQGTLYIALLHVPEVLVDARALGQKAASSPSKPMVCDAVVSDPGLLSVPASLFTLLGKLCAIADGRTTLLRAQVMPRVLKRLQLTDAADATRDLDVKSEIAVLVRRLSTTSAVEGNMSELVVHFHVLELLTETVATVGPRRHGQHAPTHAHERWRWRVLDHVVGALAALAQDVLVCVPRLVRLDILALLNPLFFESAQEEAPGAKAGENPHVESLRYQIVAIVHAIASYPFGEFDGYLLHQSHGILQGDAVEALQSAPMTLMDRVKRLAYDFKRELRHRPTPSSGDRPSIGELARETLAKLKERRAAPPTPGSASFPALPQSPKGKTTRETVKPRQSSRDSRRPESATLLPLTSPPRESTAGPQVSSVTSSGAPPPLEPTRDLLSTRPPGPSPQRLPSAQHSAGETQPHYVFARPKQQAKATQKAASKAKHRGNNGLDDAFSHCLMLDPLFEQASSTSIPVVAPCQDTPCDVDDEPAGHSFYQELERQGHCVQFRGRRAKRGDRYFPSLARLHVENPQMNVL</sequence>
<organism evidence="2 3">
    <name type="scientific">Pythium insidiosum</name>
    <name type="common">Pythiosis disease agent</name>
    <dbReference type="NCBI Taxonomy" id="114742"/>
    <lineage>
        <taxon>Eukaryota</taxon>
        <taxon>Sar</taxon>
        <taxon>Stramenopiles</taxon>
        <taxon>Oomycota</taxon>
        <taxon>Peronosporomycetes</taxon>
        <taxon>Pythiales</taxon>
        <taxon>Pythiaceae</taxon>
        <taxon>Pythium</taxon>
    </lineage>
</organism>
<protein>
    <submittedName>
        <fullName evidence="2">Uncharacterized protein</fullName>
    </submittedName>
</protein>
<evidence type="ECO:0000313" key="2">
    <source>
        <dbReference type="EMBL" id="KAJ0400676.1"/>
    </source>
</evidence>
<feature type="region of interest" description="Disordered" evidence="1">
    <location>
        <begin position="1226"/>
        <end position="1356"/>
    </location>
</feature>
<feature type="compositionally biased region" description="Polar residues" evidence="1">
    <location>
        <begin position="1283"/>
        <end position="1294"/>
    </location>
</feature>
<dbReference type="EMBL" id="JAKCXM010000149">
    <property type="protein sequence ID" value="KAJ0400676.1"/>
    <property type="molecule type" value="Genomic_DNA"/>
</dbReference>
<reference evidence="2" key="1">
    <citation type="submission" date="2021-12" db="EMBL/GenBank/DDBJ databases">
        <title>Prjna785345.</title>
        <authorList>
            <person name="Rujirawat T."/>
            <person name="Krajaejun T."/>
        </authorList>
    </citation>
    <scope>NUCLEOTIDE SEQUENCE</scope>
    <source>
        <strain evidence="2">Pi057C3</strain>
    </source>
</reference>
<feature type="compositionally biased region" description="Basic and acidic residues" evidence="1">
    <location>
        <begin position="1249"/>
        <end position="1267"/>
    </location>
</feature>
<dbReference type="InterPro" id="IPR016024">
    <property type="entry name" value="ARM-type_fold"/>
</dbReference>
<feature type="compositionally biased region" description="Low complexity" evidence="1">
    <location>
        <begin position="1338"/>
        <end position="1348"/>
    </location>
</feature>
<feature type="compositionally biased region" description="Basic and acidic residues" evidence="1">
    <location>
        <begin position="106"/>
        <end position="118"/>
    </location>
</feature>
<dbReference type="SUPFAM" id="SSF48371">
    <property type="entry name" value="ARM repeat"/>
    <property type="match status" value="2"/>
</dbReference>
<name>A0AAD5M3A4_PYTIN</name>
<evidence type="ECO:0000256" key="1">
    <source>
        <dbReference type="SAM" id="MobiDB-lite"/>
    </source>
</evidence>
<feature type="compositionally biased region" description="Polar residues" evidence="1">
    <location>
        <begin position="1317"/>
        <end position="1327"/>
    </location>
</feature>
<accession>A0AAD5M3A4</accession>
<comment type="caution">
    <text evidence="2">The sequence shown here is derived from an EMBL/GenBank/DDBJ whole genome shotgun (WGS) entry which is preliminary data.</text>
</comment>
<gene>
    <name evidence="2" type="ORF">P43SY_005449</name>
</gene>